<reference evidence="7" key="1">
    <citation type="journal article" date="2008" name="Nature">
        <title>The amphioxus genome and the evolution of the chordate karyotype.</title>
        <authorList>
            <consortium name="US DOE Joint Genome Institute (JGI-PGF)"/>
            <person name="Putnam N.H."/>
            <person name="Butts T."/>
            <person name="Ferrier D.E.K."/>
            <person name="Furlong R.F."/>
            <person name="Hellsten U."/>
            <person name="Kawashima T."/>
            <person name="Robinson-Rechavi M."/>
            <person name="Shoguchi E."/>
            <person name="Terry A."/>
            <person name="Yu J.-K."/>
            <person name="Benito-Gutierrez E.L."/>
            <person name="Dubchak I."/>
            <person name="Garcia-Fernandez J."/>
            <person name="Gibson-Brown J.J."/>
            <person name="Grigoriev I.V."/>
            <person name="Horton A.C."/>
            <person name="de Jong P.J."/>
            <person name="Jurka J."/>
            <person name="Kapitonov V.V."/>
            <person name="Kohara Y."/>
            <person name="Kuroki Y."/>
            <person name="Lindquist E."/>
            <person name="Lucas S."/>
            <person name="Osoegawa K."/>
            <person name="Pennacchio L.A."/>
            <person name="Salamov A.A."/>
            <person name="Satou Y."/>
            <person name="Sauka-Spengler T."/>
            <person name="Schmutz J."/>
            <person name="Shin-I T."/>
            <person name="Toyoda A."/>
            <person name="Bronner-Fraser M."/>
            <person name="Fujiyama A."/>
            <person name="Holland L.Z."/>
            <person name="Holland P.W.H."/>
            <person name="Satoh N."/>
            <person name="Rokhsar D.S."/>
        </authorList>
    </citation>
    <scope>NUCLEOTIDE SEQUENCE [LARGE SCALE GENOMIC DNA]</scope>
    <source>
        <strain evidence="7">S238N-H82</strain>
        <tissue evidence="7">Testes</tissue>
    </source>
</reference>
<dbReference type="InParanoid" id="C3YYA2"/>
<dbReference type="PANTHER" id="PTHR22650:SF4">
    <property type="entry name" value="LEUCINE-RICH REPEAT AND TRANSMEMBRANE DOMAIN-CONTAINING PROTEIN 2-LIKE"/>
    <property type="match status" value="1"/>
</dbReference>
<keyword evidence="2" id="KW-0812">Transmembrane</keyword>
<keyword evidence="6" id="KW-0732">Signal</keyword>
<feature type="chain" id="PRO_5002936105" evidence="6">
    <location>
        <begin position="25"/>
        <end position="140"/>
    </location>
</feature>
<organism>
    <name type="scientific">Branchiostoma floridae</name>
    <name type="common">Florida lancelet</name>
    <name type="synonym">Amphioxus</name>
    <dbReference type="NCBI Taxonomy" id="7739"/>
    <lineage>
        <taxon>Eukaryota</taxon>
        <taxon>Metazoa</taxon>
        <taxon>Chordata</taxon>
        <taxon>Cephalochordata</taxon>
        <taxon>Leptocardii</taxon>
        <taxon>Amphioxiformes</taxon>
        <taxon>Branchiostomatidae</taxon>
        <taxon>Branchiostoma</taxon>
    </lineage>
</organism>
<dbReference type="EMBL" id="GG666564">
    <property type="protein sequence ID" value="EEN54721.1"/>
    <property type="molecule type" value="Genomic_DNA"/>
</dbReference>
<evidence type="ECO:0000256" key="3">
    <source>
        <dbReference type="ARBA" id="ARBA00022989"/>
    </source>
</evidence>
<evidence type="ECO:0000256" key="4">
    <source>
        <dbReference type="ARBA" id="ARBA00023136"/>
    </source>
</evidence>
<dbReference type="PANTHER" id="PTHR22650">
    <property type="entry name" value="GLYCOPROTEIN IB BETA"/>
    <property type="match status" value="1"/>
</dbReference>
<gene>
    <name evidence="7" type="ORF">BRAFLDRAFT_95827</name>
</gene>
<evidence type="ECO:0000313" key="7">
    <source>
        <dbReference type="EMBL" id="EEN54721.1"/>
    </source>
</evidence>
<sequence length="140" mass="14770">MGGKLRHLLIFLLIIMKELNVPEAGCSCEPSSPCRCTSMGLTSIPQNLPTSISMLDLDGAGSGHDSNLIGQDQPQAITEANFNTTATVVASVHGQPGQGQYQATTKSLVVKNPVYGPEPTAFKLSHLYNAECQGNSQADP</sequence>
<dbReference type="InterPro" id="IPR052313">
    <property type="entry name" value="GPIb-IX-V_Complex"/>
</dbReference>
<keyword evidence="5" id="KW-1015">Disulfide bond</keyword>
<keyword evidence="3" id="KW-1133">Transmembrane helix</keyword>
<protein>
    <submittedName>
        <fullName evidence="7">Uncharacterized protein</fullName>
    </submittedName>
</protein>
<comment type="subcellular location">
    <subcellularLocation>
        <location evidence="1">Membrane</location>
        <topology evidence="1">Single-pass membrane protein</topology>
    </subcellularLocation>
</comment>
<evidence type="ECO:0000256" key="1">
    <source>
        <dbReference type="ARBA" id="ARBA00004167"/>
    </source>
</evidence>
<accession>C3YYA2</accession>
<dbReference type="AlphaFoldDB" id="C3YYA2"/>
<evidence type="ECO:0000256" key="2">
    <source>
        <dbReference type="ARBA" id="ARBA00022692"/>
    </source>
</evidence>
<keyword evidence="4" id="KW-0472">Membrane</keyword>
<feature type="signal peptide" evidence="6">
    <location>
        <begin position="1"/>
        <end position="24"/>
    </location>
</feature>
<name>C3YYA2_BRAFL</name>
<evidence type="ECO:0000256" key="6">
    <source>
        <dbReference type="SAM" id="SignalP"/>
    </source>
</evidence>
<evidence type="ECO:0000256" key="5">
    <source>
        <dbReference type="ARBA" id="ARBA00023157"/>
    </source>
</evidence>
<proteinExistence type="predicted"/>